<organism evidence="2 3">
    <name type="scientific">Halobacteriovorax vibrionivorans</name>
    <dbReference type="NCBI Taxonomy" id="2152716"/>
    <lineage>
        <taxon>Bacteria</taxon>
        <taxon>Pseudomonadati</taxon>
        <taxon>Bdellovibrionota</taxon>
        <taxon>Bacteriovoracia</taxon>
        <taxon>Bacteriovoracales</taxon>
        <taxon>Halobacteriovoraceae</taxon>
        <taxon>Halobacteriovorax</taxon>
    </lineage>
</organism>
<dbReference type="Proteomes" id="UP000443582">
    <property type="component" value="Unassembled WGS sequence"/>
</dbReference>
<reference evidence="3" key="1">
    <citation type="journal article" date="2019" name="Int. J. Syst. Evol. Microbiol.">
        <title>Halobacteriovorax valvorus sp. nov., a novel prokaryotic predator isolated from coastal seawater of China.</title>
        <authorList>
            <person name="Chen M.-X."/>
        </authorList>
    </citation>
    <scope>NUCLEOTIDE SEQUENCE [LARGE SCALE GENOMIC DNA]</scope>
    <source>
        <strain evidence="3">BL9</strain>
    </source>
</reference>
<dbReference type="SUPFAM" id="SSF56634">
    <property type="entry name" value="Heme-dependent catalase-like"/>
    <property type="match status" value="1"/>
</dbReference>
<dbReference type="RefSeq" id="WP_114705227.1">
    <property type="nucleotide sequence ID" value="NZ_QDKL01000001.1"/>
</dbReference>
<gene>
    <name evidence="2" type="ORF">DAY19_00515</name>
</gene>
<sequence length="235" mass="26521">MKSLKIVALLSLIISCQNQKSERQVASVNALQPKVEQGEVWGQDEVANMSRVGEIFKETLIEATGNNKIMKRDAHPKHHGCVKSELTIDNSKLPQKLRVGLFEENRKYQSIIRFSNGDPDPSKADIEKDIRGMAVKIIGVPYQNYLQDIGLEGNKNIHDLVMMNADSFFIANPKKYEKFMEATQGRFGVIGYLLTHWGSLKRIMKARVEVSNPLDIDYSSATPYKLGSTSMKNEF</sequence>
<keyword evidence="3" id="KW-1185">Reference proteome</keyword>
<keyword evidence="2" id="KW-0560">Oxidoreductase</keyword>
<dbReference type="EC" id="1.11.1.6" evidence="2"/>
<comment type="caution">
    <text evidence="2">The sequence shown here is derived from an EMBL/GenBank/DDBJ whole genome shotgun (WGS) entry which is preliminary data.</text>
</comment>
<evidence type="ECO:0000313" key="2">
    <source>
        <dbReference type="EMBL" id="RZF22282.1"/>
    </source>
</evidence>
<dbReference type="EMBL" id="QDKL01000001">
    <property type="protein sequence ID" value="RZF22282.1"/>
    <property type="molecule type" value="Genomic_DNA"/>
</dbReference>
<dbReference type="InterPro" id="IPR020835">
    <property type="entry name" value="Catalase_sf"/>
</dbReference>
<accession>A0ABY0IM13</accession>
<dbReference type="Pfam" id="PF00199">
    <property type="entry name" value="Catalase"/>
    <property type="match status" value="1"/>
</dbReference>
<keyword evidence="2" id="KW-0575">Peroxidase</keyword>
<evidence type="ECO:0000313" key="3">
    <source>
        <dbReference type="Proteomes" id="UP000443582"/>
    </source>
</evidence>
<feature type="domain" description="Catalase core" evidence="1">
    <location>
        <begin position="66"/>
        <end position="183"/>
    </location>
</feature>
<proteinExistence type="predicted"/>
<dbReference type="PROSITE" id="PS51257">
    <property type="entry name" value="PROKAR_LIPOPROTEIN"/>
    <property type="match status" value="1"/>
</dbReference>
<dbReference type="GO" id="GO:0004096">
    <property type="term" value="F:catalase activity"/>
    <property type="evidence" value="ECO:0007669"/>
    <property type="project" value="UniProtKB-EC"/>
</dbReference>
<name>A0ABY0IM13_9BACT</name>
<evidence type="ECO:0000259" key="1">
    <source>
        <dbReference type="Pfam" id="PF00199"/>
    </source>
</evidence>
<dbReference type="InterPro" id="IPR011614">
    <property type="entry name" value="Catalase_core"/>
</dbReference>
<protein>
    <submittedName>
        <fullName evidence="2">Catalase</fullName>
        <ecNumber evidence="2">1.11.1.6</ecNumber>
    </submittedName>
</protein>
<dbReference type="Gene3D" id="2.40.180.10">
    <property type="entry name" value="Catalase core domain"/>
    <property type="match status" value="1"/>
</dbReference>